<proteinExistence type="predicted"/>
<gene>
    <name evidence="1" type="ORF">I4F81_006895</name>
</gene>
<organism evidence="1 2">
    <name type="scientific">Pyropia yezoensis</name>
    <name type="common">Susabi-nori</name>
    <name type="synonym">Porphyra yezoensis</name>
    <dbReference type="NCBI Taxonomy" id="2788"/>
    <lineage>
        <taxon>Eukaryota</taxon>
        <taxon>Rhodophyta</taxon>
        <taxon>Bangiophyceae</taxon>
        <taxon>Bangiales</taxon>
        <taxon>Bangiaceae</taxon>
        <taxon>Pyropia</taxon>
    </lineage>
</organism>
<accession>A0ACC3C2H3</accession>
<evidence type="ECO:0000313" key="1">
    <source>
        <dbReference type="EMBL" id="KAK1864347.1"/>
    </source>
</evidence>
<dbReference type="EMBL" id="CM020619">
    <property type="protein sequence ID" value="KAK1864347.1"/>
    <property type="molecule type" value="Genomic_DNA"/>
</dbReference>
<sequence length="415" mass="42683">MELSRTTRLWLMLSLSTAYFLTELVVGIVSNSMALAADAFHMLSDVLAMAVGIVAIRAASSTRAEAYRHNTYGLQRAELLGALANSVFLLALCFTIVIDAVKRLLEPAPLRHPEVVLAVGLVGLLINGGGLLIFMDFSAADGHGHAGHGHGHAGHGHAHFGHSHGHGHGSHEHLHADGGSGYGAVGGDVEESGAAARRAERTLNMRAVYLHVLGDALGSLVVVISAGLVLTTPIPGEYLDPLASLVIVAVLLVTTVPLAAQTASIMLNGVPSGVDVSALRRAIVAIPAVTAVHELHVWQLSDTKRVGSAHVTVASLGAYMDTAVAVKRVFHAAGVHATTIQPELLLEGDPRGGGGAAVSADGMNGNGGGGSGESDDCVRTPDVLIPRCLVRCTSVACKELVCCDEDRPGAAPSPG</sequence>
<keyword evidence="2" id="KW-1185">Reference proteome</keyword>
<name>A0ACC3C2H3_PYRYE</name>
<evidence type="ECO:0000313" key="2">
    <source>
        <dbReference type="Proteomes" id="UP000798662"/>
    </source>
</evidence>
<reference evidence="1" key="1">
    <citation type="submission" date="2019-11" db="EMBL/GenBank/DDBJ databases">
        <title>Nori genome reveals adaptations in red seaweeds to the harsh intertidal environment.</title>
        <authorList>
            <person name="Wang D."/>
            <person name="Mao Y."/>
        </authorList>
    </citation>
    <scope>NUCLEOTIDE SEQUENCE</scope>
    <source>
        <tissue evidence="1">Gametophyte</tissue>
    </source>
</reference>
<dbReference type="Proteomes" id="UP000798662">
    <property type="component" value="Chromosome 2"/>
</dbReference>
<protein>
    <submittedName>
        <fullName evidence="1">Uncharacterized protein</fullName>
    </submittedName>
</protein>
<comment type="caution">
    <text evidence="1">The sequence shown here is derived from an EMBL/GenBank/DDBJ whole genome shotgun (WGS) entry which is preliminary data.</text>
</comment>